<organism evidence="2 3">
    <name type="scientific">Streptomyces botrytidirepellens</name>
    <dbReference type="NCBI Taxonomy" id="2486417"/>
    <lineage>
        <taxon>Bacteria</taxon>
        <taxon>Bacillati</taxon>
        <taxon>Actinomycetota</taxon>
        <taxon>Actinomycetes</taxon>
        <taxon>Kitasatosporales</taxon>
        <taxon>Streptomycetaceae</taxon>
        <taxon>Streptomyces</taxon>
    </lineage>
</organism>
<proteinExistence type="predicted"/>
<name>A0A3M8WMC9_9ACTN</name>
<feature type="transmembrane region" description="Helical" evidence="1">
    <location>
        <begin position="67"/>
        <end position="86"/>
    </location>
</feature>
<feature type="transmembrane region" description="Helical" evidence="1">
    <location>
        <begin position="28"/>
        <end position="46"/>
    </location>
</feature>
<keyword evidence="1" id="KW-0472">Membrane</keyword>
<reference evidence="2 3" key="1">
    <citation type="submission" date="2018-11" db="EMBL/GenBank/DDBJ databases">
        <title>The Potential of Streptomyces as Biocontrol Agents against the Tomato grey mould, Botrytis cinerea (Gray mold) Frontiers in Microbiology.</title>
        <authorList>
            <person name="Li D."/>
        </authorList>
    </citation>
    <scope>NUCLEOTIDE SEQUENCE [LARGE SCALE GENOMIC DNA]</scope>
    <source>
        <strain evidence="2 3">NEAU-LD23</strain>
    </source>
</reference>
<keyword evidence="1" id="KW-0812">Transmembrane</keyword>
<evidence type="ECO:0000313" key="2">
    <source>
        <dbReference type="EMBL" id="RNG31338.1"/>
    </source>
</evidence>
<feature type="transmembrane region" description="Helical" evidence="1">
    <location>
        <begin position="128"/>
        <end position="145"/>
    </location>
</feature>
<dbReference type="Proteomes" id="UP000275401">
    <property type="component" value="Unassembled WGS sequence"/>
</dbReference>
<protein>
    <submittedName>
        <fullName evidence="2">Uncharacterized protein</fullName>
    </submittedName>
</protein>
<gene>
    <name evidence="2" type="ORF">EEJ42_08900</name>
</gene>
<dbReference type="AlphaFoldDB" id="A0A3M8WMC9"/>
<keyword evidence="1" id="KW-1133">Transmembrane helix</keyword>
<evidence type="ECO:0000256" key="1">
    <source>
        <dbReference type="SAM" id="Phobius"/>
    </source>
</evidence>
<sequence>TLPAVAGAGTLLVPAALAGRPGSQTAALAVAVVLLAWHVVVARAGGTRGRGVAGLATEAFGARAGQAAHALYFAGIASGQAAVAGAAGEFAADGRASAAVSAGVLAVAAACAHAGLLPGPPRRMRHVAVVRLTVVLLLTAAWWLLMPGCCPARPAECGMSRWCG</sequence>
<keyword evidence="3" id="KW-1185">Reference proteome</keyword>
<comment type="caution">
    <text evidence="2">The sequence shown here is derived from an EMBL/GenBank/DDBJ whole genome shotgun (WGS) entry which is preliminary data.</text>
</comment>
<feature type="transmembrane region" description="Helical" evidence="1">
    <location>
        <begin position="98"/>
        <end position="116"/>
    </location>
</feature>
<dbReference type="EMBL" id="RIBZ01000114">
    <property type="protein sequence ID" value="RNG31338.1"/>
    <property type="molecule type" value="Genomic_DNA"/>
</dbReference>
<accession>A0A3M8WMC9</accession>
<evidence type="ECO:0000313" key="3">
    <source>
        <dbReference type="Proteomes" id="UP000275401"/>
    </source>
</evidence>
<feature type="non-terminal residue" evidence="2">
    <location>
        <position position="1"/>
    </location>
</feature>